<dbReference type="SUPFAM" id="SSF58104">
    <property type="entry name" value="Methyl-accepting chemotaxis protein (MCP) signaling domain"/>
    <property type="match status" value="2"/>
</dbReference>
<dbReference type="RefSeq" id="WP_053549374.1">
    <property type="nucleotide sequence ID" value="NZ_CP010802.1"/>
</dbReference>
<keyword evidence="6" id="KW-0472">Membrane</keyword>
<dbReference type="KEGG" id="des:DSOUD_0348"/>
<organism evidence="9 10">
    <name type="scientific">Desulfuromonas soudanensis</name>
    <dbReference type="NCBI Taxonomy" id="1603606"/>
    <lineage>
        <taxon>Bacteria</taxon>
        <taxon>Pseudomonadati</taxon>
        <taxon>Thermodesulfobacteriota</taxon>
        <taxon>Desulfuromonadia</taxon>
        <taxon>Desulfuromonadales</taxon>
        <taxon>Desulfuromonadaceae</taxon>
        <taxon>Desulfuromonas</taxon>
    </lineage>
</organism>
<keyword evidence="10" id="KW-1185">Reference proteome</keyword>
<keyword evidence="2" id="KW-1003">Cell membrane</keyword>
<evidence type="ECO:0000256" key="6">
    <source>
        <dbReference type="SAM" id="Phobius"/>
    </source>
</evidence>
<dbReference type="PROSITE" id="PS50111">
    <property type="entry name" value="CHEMOTAXIS_TRANSDUC_2"/>
    <property type="match status" value="1"/>
</dbReference>
<dbReference type="OrthoDB" id="5400966at2"/>
<dbReference type="SMART" id="SM00283">
    <property type="entry name" value="MA"/>
    <property type="match status" value="1"/>
</dbReference>
<keyword evidence="6" id="KW-0812">Transmembrane</keyword>
<feature type="domain" description="Methyl-accepting transducer" evidence="7">
    <location>
        <begin position="203"/>
        <end position="467"/>
    </location>
</feature>
<feature type="transmembrane region" description="Helical" evidence="6">
    <location>
        <begin position="15"/>
        <end position="38"/>
    </location>
</feature>
<comment type="subcellular location">
    <subcellularLocation>
        <location evidence="1">Cell inner membrane</location>
        <topology evidence="1">Multi-pass membrane protein</topology>
    </subcellularLocation>
</comment>
<dbReference type="GO" id="GO:0007165">
    <property type="term" value="P:signal transduction"/>
    <property type="evidence" value="ECO:0007669"/>
    <property type="project" value="UniProtKB-KW"/>
</dbReference>
<evidence type="ECO:0000259" key="7">
    <source>
        <dbReference type="PROSITE" id="PS50111"/>
    </source>
</evidence>
<dbReference type="PROSITE" id="PS50192">
    <property type="entry name" value="T_SNARE"/>
    <property type="match status" value="1"/>
</dbReference>
<dbReference type="PATRIC" id="fig|1603606.3.peg.379"/>
<sequence>MAEAGNIQISYLRKVFFFTHMAGIMAGLVFPFPISLIIGPEARSLPFVLGCVIMGFAVGATMYQFVRVTLKKQLRQQLVLFRPMIGEIDFSGETVEGMQAAIEAAVGQVDSLVQELLSTVDKFVPHYRGLADSSQYLSERAQEGLAAAGATRRDVEGMEQKQKEIATQIETLSHRTQDESAISRQLSASLEEMASAMDHSTSQFLETTTSVDEVASSVREVGIQAAEIAHSVEGTAQNLDAIDESLEKIRAGAKASAKAAEAVKEDAESGLNVVKISIEEMERIEQESQRAKEAMARLSLQTGEVAKIIEVIKELVSDTELLAFNAAIIAAKAGDEGRGFSVVAEEIRDLADRTTTSAQDIHRIVMAIGEDTREVTEAVDATGQRISRGKELSLSTGEALRKIVASSRDASTSSDEISALTGREGERARALLNDAGGSLQSVKAIARAIQEQQTAIARIQEGVNQMKGASDQIGRGMEEQVRANREFHKGLGEREGQIQAITEATRFQMQTTQRVFVHFETSEKRLRKNADRSKIINSEISELEILAGRLRELGDLFASHRA</sequence>
<reference evidence="9 10" key="1">
    <citation type="submission" date="2015-07" db="EMBL/GenBank/DDBJ databases">
        <title>Isolation and Genomic Characterization of a Novel Halophilic Metal-Reducing Deltaproteobacterium from the Deep Subsurface.</title>
        <authorList>
            <person name="Badalamenti J.P."/>
            <person name="Summers Z.M."/>
            <person name="Gralnick J.A."/>
            <person name="Bond D.R."/>
        </authorList>
    </citation>
    <scope>NUCLEOTIDE SEQUENCE [LARGE SCALE GENOMIC DNA]</scope>
    <source>
        <strain evidence="9 10">WTL</strain>
    </source>
</reference>
<keyword evidence="6" id="KW-1133">Transmembrane helix</keyword>
<dbReference type="PANTHER" id="PTHR32089">
    <property type="entry name" value="METHYL-ACCEPTING CHEMOTAXIS PROTEIN MCPB"/>
    <property type="match status" value="1"/>
</dbReference>
<evidence type="ECO:0000313" key="9">
    <source>
        <dbReference type="EMBL" id="ALC15143.1"/>
    </source>
</evidence>
<feature type="transmembrane region" description="Helical" evidence="6">
    <location>
        <begin position="44"/>
        <end position="66"/>
    </location>
</feature>
<evidence type="ECO:0000256" key="4">
    <source>
        <dbReference type="PROSITE-ProRule" id="PRU00284"/>
    </source>
</evidence>
<keyword evidence="3 4" id="KW-0807">Transducer</keyword>
<keyword evidence="5" id="KW-0175">Coiled coil</keyword>
<dbReference type="Gene3D" id="1.10.287.950">
    <property type="entry name" value="Methyl-accepting chemotaxis protein"/>
    <property type="match status" value="2"/>
</dbReference>
<evidence type="ECO:0000256" key="2">
    <source>
        <dbReference type="ARBA" id="ARBA00022519"/>
    </source>
</evidence>
<dbReference type="InterPro" id="IPR004089">
    <property type="entry name" value="MCPsignal_dom"/>
</dbReference>
<dbReference type="InterPro" id="IPR000727">
    <property type="entry name" value="T_SNARE_dom"/>
</dbReference>
<gene>
    <name evidence="9" type="ORF">DSOUD_0348</name>
</gene>
<dbReference type="Proteomes" id="UP000057158">
    <property type="component" value="Chromosome"/>
</dbReference>
<dbReference type="AlphaFoldDB" id="A0A0M3QEY9"/>
<protein>
    <submittedName>
        <fullName evidence="9">Methyl-accepting chemotaxis protein</fullName>
    </submittedName>
</protein>
<feature type="coiled-coil region" evidence="5">
    <location>
        <begin position="274"/>
        <end position="301"/>
    </location>
</feature>
<accession>A0A0M3QEY9</accession>
<dbReference type="PANTHER" id="PTHR32089:SF112">
    <property type="entry name" value="LYSOZYME-LIKE PROTEIN-RELATED"/>
    <property type="match status" value="1"/>
</dbReference>
<evidence type="ECO:0000256" key="5">
    <source>
        <dbReference type="SAM" id="Coils"/>
    </source>
</evidence>
<evidence type="ECO:0000256" key="3">
    <source>
        <dbReference type="ARBA" id="ARBA00023224"/>
    </source>
</evidence>
<evidence type="ECO:0000256" key="1">
    <source>
        <dbReference type="ARBA" id="ARBA00004429"/>
    </source>
</evidence>
<dbReference type="Pfam" id="PF00015">
    <property type="entry name" value="MCPsignal"/>
    <property type="match status" value="1"/>
</dbReference>
<evidence type="ECO:0000313" key="10">
    <source>
        <dbReference type="Proteomes" id="UP000057158"/>
    </source>
</evidence>
<feature type="domain" description="T-SNARE coiled-coil homology" evidence="8">
    <location>
        <begin position="201"/>
        <end position="263"/>
    </location>
</feature>
<dbReference type="GO" id="GO:0005886">
    <property type="term" value="C:plasma membrane"/>
    <property type="evidence" value="ECO:0007669"/>
    <property type="project" value="UniProtKB-SubCell"/>
</dbReference>
<proteinExistence type="predicted"/>
<dbReference type="EMBL" id="CP010802">
    <property type="protein sequence ID" value="ALC15143.1"/>
    <property type="molecule type" value="Genomic_DNA"/>
</dbReference>
<keyword evidence="2" id="KW-0997">Cell inner membrane</keyword>
<evidence type="ECO:0000259" key="8">
    <source>
        <dbReference type="PROSITE" id="PS50192"/>
    </source>
</evidence>
<name>A0A0M3QEY9_9BACT</name>
<dbReference type="STRING" id="1603606.DSOUD_0348"/>